<proteinExistence type="predicted"/>
<gene>
    <name evidence="1" type="ORF">DSM19430T_16150</name>
</gene>
<dbReference type="GO" id="GO:0016075">
    <property type="term" value="P:rRNA catabolic process"/>
    <property type="evidence" value="ECO:0007669"/>
    <property type="project" value="TreeGrafter"/>
</dbReference>
<dbReference type="Proteomes" id="UP000503820">
    <property type="component" value="Unassembled WGS sequence"/>
</dbReference>
<dbReference type="PANTHER" id="PTHR33988">
    <property type="entry name" value="ENDORIBONUCLEASE MAZF-RELATED"/>
    <property type="match status" value="1"/>
</dbReference>
<dbReference type="Pfam" id="PF02452">
    <property type="entry name" value="PemK_toxin"/>
    <property type="match status" value="1"/>
</dbReference>
<accession>A0A7J0BUT3</accession>
<name>A0A7J0BUT3_9BACT</name>
<protein>
    <submittedName>
        <fullName evidence="1">mRNA-degrading endonuclease</fullName>
    </submittedName>
</protein>
<keyword evidence="1" id="KW-0378">Hydrolase</keyword>
<dbReference type="GO" id="GO:0003677">
    <property type="term" value="F:DNA binding"/>
    <property type="evidence" value="ECO:0007669"/>
    <property type="project" value="InterPro"/>
</dbReference>
<dbReference type="AlphaFoldDB" id="A0A7J0BUT3"/>
<keyword evidence="1" id="KW-0540">Nuclease</keyword>
<dbReference type="GO" id="GO:0006402">
    <property type="term" value="P:mRNA catabolic process"/>
    <property type="evidence" value="ECO:0007669"/>
    <property type="project" value="TreeGrafter"/>
</dbReference>
<keyword evidence="2" id="KW-1185">Reference proteome</keyword>
<comment type="caution">
    <text evidence="1">The sequence shown here is derived from an EMBL/GenBank/DDBJ whole genome shotgun (WGS) entry which is preliminary data.</text>
</comment>
<dbReference type="InterPro" id="IPR003477">
    <property type="entry name" value="PemK-like"/>
</dbReference>
<keyword evidence="1" id="KW-0255">Endonuclease</keyword>
<dbReference type="RefSeq" id="WP_174409598.1">
    <property type="nucleotide sequence ID" value="NZ_BLVP01000008.1"/>
</dbReference>
<organism evidence="1 2">
    <name type="scientific">Desulfovibrio psychrotolerans</name>
    <dbReference type="NCBI Taxonomy" id="415242"/>
    <lineage>
        <taxon>Bacteria</taxon>
        <taxon>Pseudomonadati</taxon>
        <taxon>Thermodesulfobacteriota</taxon>
        <taxon>Desulfovibrionia</taxon>
        <taxon>Desulfovibrionales</taxon>
        <taxon>Desulfovibrionaceae</taxon>
        <taxon>Desulfovibrio</taxon>
    </lineage>
</organism>
<dbReference type="GO" id="GO:0004521">
    <property type="term" value="F:RNA endonuclease activity"/>
    <property type="evidence" value="ECO:0007669"/>
    <property type="project" value="TreeGrafter"/>
</dbReference>
<evidence type="ECO:0000313" key="2">
    <source>
        <dbReference type="Proteomes" id="UP000503820"/>
    </source>
</evidence>
<evidence type="ECO:0000313" key="1">
    <source>
        <dbReference type="EMBL" id="GFM36931.1"/>
    </source>
</evidence>
<dbReference type="InterPro" id="IPR011067">
    <property type="entry name" value="Plasmid_toxin/cell-grow_inhib"/>
</dbReference>
<sequence>MVTPLEKGSLIWVNFDLQAGHEQAGHRPALVISEAAYLAATGLALVVPVTSHKKNYPFEVTLPAGCAISGVILSDQVKCLDLKARMFKLAGKAPQDVVDDVLAKLAALVGWT</sequence>
<dbReference type="EMBL" id="BLVP01000008">
    <property type="protein sequence ID" value="GFM36931.1"/>
    <property type="molecule type" value="Genomic_DNA"/>
</dbReference>
<dbReference type="SUPFAM" id="SSF50118">
    <property type="entry name" value="Cell growth inhibitor/plasmid maintenance toxic component"/>
    <property type="match status" value="1"/>
</dbReference>
<dbReference type="PANTHER" id="PTHR33988:SF3">
    <property type="entry name" value="ENDORIBONUCLEASE TOXIN CHPB-RELATED"/>
    <property type="match status" value="1"/>
</dbReference>
<dbReference type="Gene3D" id="2.30.30.110">
    <property type="match status" value="1"/>
</dbReference>
<reference evidence="1 2" key="1">
    <citation type="submission" date="2020-05" db="EMBL/GenBank/DDBJ databases">
        <title>Draft genome sequence of Desulfovibrio psychrotolerans JS1T.</title>
        <authorList>
            <person name="Ueno A."/>
            <person name="Tamazawa S."/>
            <person name="Tamamura S."/>
            <person name="Murakami T."/>
            <person name="Kiyama T."/>
            <person name="Inomata H."/>
            <person name="Amano Y."/>
            <person name="Miyakawa K."/>
            <person name="Tamaki H."/>
            <person name="Naganuma T."/>
            <person name="Kaneko K."/>
        </authorList>
    </citation>
    <scope>NUCLEOTIDE SEQUENCE [LARGE SCALE GENOMIC DNA]</scope>
    <source>
        <strain evidence="1 2">JS1</strain>
    </source>
</reference>